<comment type="caution">
    <text evidence="1">The sequence shown here is derived from an EMBL/GenBank/DDBJ whole genome shotgun (WGS) entry which is preliminary data.</text>
</comment>
<gene>
    <name evidence="1" type="ORF">S03H2_26954</name>
</gene>
<reference evidence="1" key="1">
    <citation type="journal article" date="2014" name="Front. Microbiol.">
        <title>High frequency of phylogenetically diverse reductive dehalogenase-homologous genes in deep subseafloor sedimentary metagenomes.</title>
        <authorList>
            <person name="Kawai M."/>
            <person name="Futagami T."/>
            <person name="Toyoda A."/>
            <person name="Takaki Y."/>
            <person name="Nishi S."/>
            <person name="Hori S."/>
            <person name="Arai W."/>
            <person name="Tsubouchi T."/>
            <person name="Morono Y."/>
            <person name="Uchiyama I."/>
            <person name="Ito T."/>
            <person name="Fujiyama A."/>
            <person name="Inagaki F."/>
            <person name="Takami H."/>
        </authorList>
    </citation>
    <scope>NUCLEOTIDE SEQUENCE</scope>
    <source>
        <strain evidence="1">Expedition CK06-06</strain>
    </source>
</reference>
<sequence length="47" mass="5570">SIDKLYPDYLTIEDIADWNQYFMLCKAMFKPNEGASYGNGHYLYEKI</sequence>
<organism evidence="1">
    <name type="scientific">marine sediment metagenome</name>
    <dbReference type="NCBI Taxonomy" id="412755"/>
    <lineage>
        <taxon>unclassified sequences</taxon>
        <taxon>metagenomes</taxon>
        <taxon>ecological metagenomes</taxon>
    </lineage>
</organism>
<dbReference type="AlphaFoldDB" id="X1GEJ6"/>
<feature type="non-terminal residue" evidence="1">
    <location>
        <position position="1"/>
    </location>
</feature>
<name>X1GEJ6_9ZZZZ</name>
<dbReference type="EMBL" id="BARU01015884">
    <property type="protein sequence ID" value="GAH56326.1"/>
    <property type="molecule type" value="Genomic_DNA"/>
</dbReference>
<evidence type="ECO:0000313" key="1">
    <source>
        <dbReference type="EMBL" id="GAH56326.1"/>
    </source>
</evidence>
<protein>
    <submittedName>
        <fullName evidence="1">Uncharacterized protein</fullName>
    </submittedName>
</protein>
<proteinExistence type="predicted"/>
<accession>X1GEJ6</accession>